<dbReference type="Gene3D" id="1.10.10.60">
    <property type="entry name" value="Homeodomain-like"/>
    <property type="match status" value="1"/>
</dbReference>
<dbReference type="AlphaFoldDB" id="A0A9X3R9W2"/>
<dbReference type="GO" id="GO:0000150">
    <property type="term" value="F:DNA strand exchange activity"/>
    <property type="evidence" value="ECO:0007669"/>
    <property type="project" value="InterPro"/>
</dbReference>
<evidence type="ECO:0000313" key="3">
    <source>
        <dbReference type="EMBL" id="MCZ8532562.1"/>
    </source>
</evidence>
<organism evidence="3 4">
    <name type="scientific">Psychrobacillus psychrodurans</name>
    <dbReference type="NCBI Taxonomy" id="126157"/>
    <lineage>
        <taxon>Bacteria</taxon>
        <taxon>Bacillati</taxon>
        <taxon>Bacillota</taxon>
        <taxon>Bacilli</taxon>
        <taxon>Bacillales</taxon>
        <taxon>Bacillaceae</taxon>
        <taxon>Psychrobacillus</taxon>
    </lineage>
</organism>
<evidence type="ECO:0000313" key="4">
    <source>
        <dbReference type="Proteomes" id="UP001152172"/>
    </source>
</evidence>
<dbReference type="InterPro" id="IPR036162">
    <property type="entry name" value="Resolvase-like_N_sf"/>
</dbReference>
<dbReference type="InterPro" id="IPR009057">
    <property type="entry name" value="Homeodomain-like_sf"/>
</dbReference>
<dbReference type="InterPro" id="IPR006119">
    <property type="entry name" value="Resolv_N"/>
</dbReference>
<evidence type="ECO:0000259" key="2">
    <source>
        <dbReference type="SMART" id="SM00857"/>
    </source>
</evidence>
<comment type="similarity">
    <text evidence="1">Belongs to the site-specific recombinase resolvase family.</text>
</comment>
<dbReference type="Gene3D" id="3.40.50.1390">
    <property type="entry name" value="Resolvase, N-terminal catalytic domain"/>
    <property type="match status" value="1"/>
</dbReference>
<dbReference type="SMART" id="SM00857">
    <property type="entry name" value="Resolvase"/>
    <property type="match status" value="1"/>
</dbReference>
<dbReference type="EMBL" id="JAMKBI010000002">
    <property type="protein sequence ID" value="MCZ8532562.1"/>
    <property type="molecule type" value="Genomic_DNA"/>
</dbReference>
<evidence type="ECO:0000256" key="1">
    <source>
        <dbReference type="ARBA" id="ARBA00009913"/>
    </source>
</evidence>
<name>A0A9X3R9W2_9BACI</name>
<comment type="caution">
    <text evidence="3">The sequence shown here is derived from an EMBL/GenBank/DDBJ whole genome shotgun (WGS) entry which is preliminary data.</text>
</comment>
<feature type="domain" description="Resolvase/invertase-type recombinase catalytic" evidence="2">
    <location>
        <begin position="2"/>
        <end position="132"/>
    </location>
</feature>
<dbReference type="InterPro" id="IPR006120">
    <property type="entry name" value="Resolvase_HTH_dom"/>
</dbReference>
<proteinExistence type="inferred from homology"/>
<keyword evidence="4" id="KW-1185">Reference proteome</keyword>
<sequence length="180" mass="21101">MKYGYKRPLINDEQGVKQLQDMSYLEVWSENHPYMKKRNELEEMLMRLTSGDELYVQSLVVLADSLSHFQDLLRVFERDQVTVTFVEENLKSTDILTMKLVDLLALVTDIQTKIKRHQSVFSAREAQKQGKSIGRPKKSDDNLQKAFDMYESKAFTLQQIKDETGISKSTLYRYLDQYSK</sequence>
<dbReference type="RefSeq" id="WP_269921113.1">
    <property type="nucleotide sequence ID" value="NZ_JAMKBI010000002.1"/>
</dbReference>
<dbReference type="Pfam" id="PF00239">
    <property type="entry name" value="Resolvase"/>
    <property type="match status" value="1"/>
</dbReference>
<dbReference type="Proteomes" id="UP001152172">
    <property type="component" value="Unassembled WGS sequence"/>
</dbReference>
<dbReference type="Pfam" id="PF02796">
    <property type="entry name" value="HTH_7"/>
    <property type="match status" value="1"/>
</dbReference>
<dbReference type="SUPFAM" id="SSF46689">
    <property type="entry name" value="Homeodomain-like"/>
    <property type="match status" value="1"/>
</dbReference>
<dbReference type="GO" id="GO:0003677">
    <property type="term" value="F:DNA binding"/>
    <property type="evidence" value="ECO:0007669"/>
    <property type="project" value="InterPro"/>
</dbReference>
<gene>
    <name evidence="3" type="ORF">M9R61_04245</name>
</gene>
<accession>A0A9X3R9W2</accession>
<dbReference type="SUPFAM" id="SSF53041">
    <property type="entry name" value="Resolvase-like"/>
    <property type="match status" value="1"/>
</dbReference>
<protein>
    <submittedName>
        <fullName evidence="3">Helix-turn-helix domain-containing protein</fullName>
    </submittedName>
</protein>
<reference evidence="3" key="1">
    <citation type="submission" date="2022-05" db="EMBL/GenBank/DDBJ databases">
        <authorList>
            <person name="Colautti A."/>
            <person name="Iacumin L."/>
        </authorList>
    </citation>
    <scope>NUCLEOTIDE SEQUENCE</scope>
    <source>
        <strain evidence="3">DSM 30747</strain>
    </source>
</reference>